<dbReference type="Pfam" id="PF01909">
    <property type="entry name" value="NTP_transf_2"/>
    <property type="match status" value="1"/>
</dbReference>
<evidence type="ECO:0000313" key="2">
    <source>
        <dbReference type="EMBL" id="MBW7461426.1"/>
    </source>
</evidence>
<protein>
    <recommendedName>
        <fullName evidence="1">Polymerase nucleotidyl transferase domain-containing protein</fullName>
    </recommendedName>
</protein>
<comment type="caution">
    <text evidence="2">The sequence shown here is derived from an EMBL/GenBank/DDBJ whole genome shotgun (WGS) entry which is preliminary data.</text>
</comment>
<accession>A0ABS7CKF6</accession>
<gene>
    <name evidence="2" type="ORF">K0U00_45960</name>
</gene>
<dbReference type="SUPFAM" id="SSF81301">
    <property type="entry name" value="Nucleotidyltransferase"/>
    <property type="match status" value="1"/>
</dbReference>
<name>A0ABS7CKF6_9BACL</name>
<keyword evidence="3" id="KW-1185">Reference proteome</keyword>
<organism evidence="2 3">
    <name type="scientific">Paenibacillus sepulcri</name>
    <dbReference type="NCBI Taxonomy" id="359917"/>
    <lineage>
        <taxon>Bacteria</taxon>
        <taxon>Bacillati</taxon>
        <taxon>Bacillota</taxon>
        <taxon>Bacilli</taxon>
        <taxon>Bacillales</taxon>
        <taxon>Paenibacillaceae</taxon>
        <taxon>Paenibacillus</taxon>
    </lineage>
</organism>
<evidence type="ECO:0000259" key="1">
    <source>
        <dbReference type="Pfam" id="PF01909"/>
    </source>
</evidence>
<dbReference type="Proteomes" id="UP001519887">
    <property type="component" value="Unassembled WGS sequence"/>
</dbReference>
<evidence type="ECO:0000313" key="3">
    <source>
        <dbReference type="Proteomes" id="UP001519887"/>
    </source>
</evidence>
<proteinExistence type="predicted"/>
<dbReference type="InterPro" id="IPR043519">
    <property type="entry name" value="NT_sf"/>
</dbReference>
<feature type="domain" description="Polymerase nucleotidyl transferase" evidence="1">
    <location>
        <begin position="26"/>
        <end position="61"/>
    </location>
</feature>
<reference evidence="2 3" key="1">
    <citation type="submission" date="2021-07" db="EMBL/GenBank/DDBJ databases">
        <title>Paenibacillus radiodurans sp. nov., isolated from the southeastern edge of Tengger Desert.</title>
        <authorList>
            <person name="Zhang G."/>
        </authorList>
    </citation>
    <scope>NUCLEOTIDE SEQUENCE [LARGE SCALE GENOMIC DNA]</scope>
    <source>
        <strain evidence="2 3">CCM 7311</strain>
    </source>
</reference>
<dbReference type="Gene3D" id="3.30.460.10">
    <property type="entry name" value="Beta Polymerase, domain 2"/>
    <property type="match status" value="1"/>
</dbReference>
<feature type="non-terminal residue" evidence="2">
    <location>
        <position position="139"/>
    </location>
</feature>
<dbReference type="InterPro" id="IPR002934">
    <property type="entry name" value="Polymerase_NTP_transf_dom"/>
</dbReference>
<dbReference type="EMBL" id="JAHZIK010002945">
    <property type="protein sequence ID" value="MBW7461426.1"/>
    <property type="molecule type" value="Genomic_DNA"/>
</dbReference>
<sequence>MHAPTTYSEVNQVIGQLLSEMQRVLGSKLVGLYLYGSLVSGDFDAEISDIDLLAVISTGLENAEADKVSRMHQDFARSHGRWDDRIEVAYLSLAALQTFRTRSSMIGIISPGEPFHLKEAGAAWLVNWYLVREYGRVII</sequence>